<feature type="domain" description="ABM" evidence="1">
    <location>
        <begin position="2"/>
        <end position="90"/>
    </location>
</feature>
<keyword evidence="3" id="KW-1185">Reference proteome</keyword>
<gene>
    <name evidence="2" type="ORF">J1M35_08710</name>
</gene>
<dbReference type="PROSITE" id="PS51725">
    <property type="entry name" value="ABM"/>
    <property type="match status" value="1"/>
</dbReference>
<evidence type="ECO:0000313" key="2">
    <source>
        <dbReference type="EMBL" id="QTD46931.1"/>
    </source>
</evidence>
<evidence type="ECO:0000259" key="1">
    <source>
        <dbReference type="PROSITE" id="PS51725"/>
    </source>
</evidence>
<dbReference type="PANTHER" id="PTHR37811:SF2">
    <property type="entry name" value="ABM DOMAIN-CONTAINING PROTEIN"/>
    <property type="match status" value="1"/>
</dbReference>
<dbReference type="InterPro" id="IPR011008">
    <property type="entry name" value="Dimeric_a/b-barrel"/>
</dbReference>
<dbReference type="GO" id="GO:0004497">
    <property type="term" value="F:monooxygenase activity"/>
    <property type="evidence" value="ECO:0007669"/>
    <property type="project" value="UniProtKB-KW"/>
</dbReference>
<dbReference type="Proteomes" id="UP000663903">
    <property type="component" value="Chromosome"/>
</dbReference>
<dbReference type="Pfam" id="PF03992">
    <property type="entry name" value="ABM"/>
    <property type="match status" value="1"/>
</dbReference>
<evidence type="ECO:0000313" key="3">
    <source>
        <dbReference type="Proteomes" id="UP000663903"/>
    </source>
</evidence>
<organism evidence="2 3">
    <name type="scientific">Ottowia testudinis</name>
    <dbReference type="NCBI Taxonomy" id="2816950"/>
    <lineage>
        <taxon>Bacteria</taxon>
        <taxon>Pseudomonadati</taxon>
        <taxon>Pseudomonadota</taxon>
        <taxon>Betaproteobacteria</taxon>
        <taxon>Burkholderiales</taxon>
        <taxon>Comamonadaceae</taxon>
        <taxon>Ottowia</taxon>
    </lineage>
</organism>
<proteinExistence type="predicted"/>
<dbReference type="SUPFAM" id="SSF54909">
    <property type="entry name" value="Dimeric alpha+beta barrel"/>
    <property type="match status" value="1"/>
</dbReference>
<dbReference type="AlphaFoldDB" id="A0A975CKU7"/>
<name>A0A975CKU7_9BURK</name>
<keyword evidence="2" id="KW-0560">Oxidoreductase</keyword>
<sequence length="118" mass="13667">MLAVIFELWPAAGRTDRYFELAAGLRDELMRIDGFLSIERFESVAEPGKFLSLSFWRDEAAVAAWRNALSHRHAQTEGRAQVLADYRLRVAHVLRDYGMHPREQAPHDSNAHHWRETP</sequence>
<dbReference type="InterPro" id="IPR007138">
    <property type="entry name" value="ABM_dom"/>
</dbReference>
<protein>
    <submittedName>
        <fullName evidence="2">Antibiotic biosynthesis monooxygenase</fullName>
    </submittedName>
</protein>
<dbReference type="KEGG" id="otd:J1M35_08710"/>
<accession>A0A975CKU7</accession>
<dbReference type="Gene3D" id="3.30.70.100">
    <property type="match status" value="1"/>
</dbReference>
<dbReference type="EMBL" id="CP071796">
    <property type="protein sequence ID" value="QTD46931.1"/>
    <property type="molecule type" value="Genomic_DNA"/>
</dbReference>
<dbReference type="PANTHER" id="PTHR37811">
    <property type="entry name" value="BLL5343 PROTEIN"/>
    <property type="match status" value="1"/>
</dbReference>
<dbReference type="RefSeq" id="WP_208010828.1">
    <property type="nucleotide sequence ID" value="NZ_CP071796.1"/>
</dbReference>
<keyword evidence="2" id="KW-0503">Monooxygenase</keyword>
<dbReference type="InterPro" id="IPR052936">
    <property type="entry name" value="Jasmonate_Hydroxylase-like"/>
</dbReference>
<reference evidence="2" key="1">
    <citation type="submission" date="2021-03" db="EMBL/GenBank/DDBJ databases">
        <title>Ottowia sp. 27C isolated from the cloaca of a Giant Asian pond turtle (Heosemys grandis).</title>
        <authorList>
            <person name="Spergser J."/>
            <person name="Busse H.-J."/>
        </authorList>
    </citation>
    <scope>NUCLEOTIDE SEQUENCE</scope>
    <source>
        <strain evidence="2">27C</strain>
    </source>
</reference>